<gene>
    <name evidence="2" type="ORF">TIFTF001_052719</name>
</gene>
<feature type="compositionally biased region" description="Basic residues" evidence="1">
    <location>
        <begin position="42"/>
        <end position="51"/>
    </location>
</feature>
<feature type="region of interest" description="Disordered" evidence="1">
    <location>
        <begin position="33"/>
        <end position="72"/>
    </location>
</feature>
<organism evidence="2 3">
    <name type="scientific">Ficus carica</name>
    <name type="common">Common fig</name>
    <dbReference type="NCBI Taxonomy" id="3494"/>
    <lineage>
        <taxon>Eukaryota</taxon>
        <taxon>Viridiplantae</taxon>
        <taxon>Streptophyta</taxon>
        <taxon>Embryophyta</taxon>
        <taxon>Tracheophyta</taxon>
        <taxon>Spermatophyta</taxon>
        <taxon>Magnoliopsida</taxon>
        <taxon>eudicotyledons</taxon>
        <taxon>Gunneridae</taxon>
        <taxon>Pentapetalae</taxon>
        <taxon>rosids</taxon>
        <taxon>fabids</taxon>
        <taxon>Rosales</taxon>
        <taxon>Moraceae</taxon>
        <taxon>Ficeae</taxon>
        <taxon>Ficus</taxon>
    </lineage>
</organism>
<evidence type="ECO:0000313" key="3">
    <source>
        <dbReference type="Proteomes" id="UP001187192"/>
    </source>
</evidence>
<sequence>MENHRPPSQITPPCEPTQAVVRATCFASHRRCSSPMTDPRRIGSRRARISCRSRDPHPSAAHPPHPRLITTPVGFTTPLESWVCAIC</sequence>
<keyword evidence="3" id="KW-1185">Reference proteome</keyword>
<protein>
    <submittedName>
        <fullName evidence="2">Uncharacterized protein</fullName>
    </submittedName>
</protein>
<dbReference type="AlphaFoldDB" id="A0AA88EKX3"/>
<comment type="caution">
    <text evidence="2">The sequence shown here is derived from an EMBL/GenBank/DDBJ whole genome shotgun (WGS) entry which is preliminary data.</text>
</comment>
<evidence type="ECO:0000256" key="1">
    <source>
        <dbReference type="SAM" id="MobiDB-lite"/>
    </source>
</evidence>
<dbReference type="Proteomes" id="UP001187192">
    <property type="component" value="Unassembled WGS sequence"/>
</dbReference>
<reference evidence="2" key="1">
    <citation type="submission" date="2023-07" db="EMBL/GenBank/DDBJ databases">
        <title>draft genome sequence of fig (Ficus carica).</title>
        <authorList>
            <person name="Takahashi T."/>
            <person name="Nishimura K."/>
        </authorList>
    </citation>
    <scope>NUCLEOTIDE SEQUENCE</scope>
</reference>
<accession>A0AA88EKX3</accession>
<evidence type="ECO:0000313" key="2">
    <source>
        <dbReference type="EMBL" id="GMN71699.1"/>
    </source>
</evidence>
<name>A0AA88EKX3_FICCA</name>
<dbReference type="EMBL" id="BTGU01011437">
    <property type="protein sequence ID" value="GMN71699.1"/>
    <property type="molecule type" value="Genomic_DNA"/>
</dbReference>
<proteinExistence type="predicted"/>